<sequence length="141" mass="16397">MKCTHFPGTRQLAIKTNKSNGRCEKKWLTLARYVYGNSIRRKVFGFGQKERDELHEVGKTCSEHLARHEIKTSPKYLRTRRFMKCSPTPVTAPDTHFPGTRQLAIKTNKPNGRCEKKWLTLARCVYGNSIRREVVGFEQKE</sequence>
<evidence type="ECO:0000313" key="2">
    <source>
        <dbReference type="Proteomes" id="UP001054837"/>
    </source>
</evidence>
<evidence type="ECO:0000313" key="1">
    <source>
        <dbReference type="EMBL" id="GIY31459.1"/>
    </source>
</evidence>
<dbReference type="AlphaFoldDB" id="A0AAV4SBT9"/>
<name>A0AAV4SBT9_9ARAC</name>
<organism evidence="1 2">
    <name type="scientific">Caerostris darwini</name>
    <dbReference type="NCBI Taxonomy" id="1538125"/>
    <lineage>
        <taxon>Eukaryota</taxon>
        <taxon>Metazoa</taxon>
        <taxon>Ecdysozoa</taxon>
        <taxon>Arthropoda</taxon>
        <taxon>Chelicerata</taxon>
        <taxon>Arachnida</taxon>
        <taxon>Araneae</taxon>
        <taxon>Araneomorphae</taxon>
        <taxon>Entelegynae</taxon>
        <taxon>Araneoidea</taxon>
        <taxon>Araneidae</taxon>
        <taxon>Caerostris</taxon>
    </lineage>
</organism>
<protein>
    <submittedName>
        <fullName evidence="1">Uncharacterized protein</fullName>
    </submittedName>
</protein>
<comment type="caution">
    <text evidence="1">The sequence shown here is derived from an EMBL/GenBank/DDBJ whole genome shotgun (WGS) entry which is preliminary data.</text>
</comment>
<gene>
    <name evidence="1" type="ORF">CDAR_24521</name>
</gene>
<proteinExistence type="predicted"/>
<dbReference type="EMBL" id="BPLQ01007675">
    <property type="protein sequence ID" value="GIY31459.1"/>
    <property type="molecule type" value="Genomic_DNA"/>
</dbReference>
<dbReference type="Proteomes" id="UP001054837">
    <property type="component" value="Unassembled WGS sequence"/>
</dbReference>
<keyword evidence="2" id="KW-1185">Reference proteome</keyword>
<reference evidence="1 2" key="1">
    <citation type="submission" date="2021-06" db="EMBL/GenBank/DDBJ databases">
        <title>Caerostris darwini draft genome.</title>
        <authorList>
            <person name="Kono N."/>
            <person name="Arakawa K."/>
        </authorList>
    </citation>
    <scope>NUCLEOTIDE SEQUENCE [LARGE SCALE GENOMIC DNA]</scope>
</reference>
<accession>A0AAV4SBT9</accession>